<evidence type="ECO:0000313" key="1">
    <source>
        <dbReference type="EMBL" id="OZY86048.1"/>
    </source>
</evidence>
<comment type="caution">
    <text evidence="1">The sequence shown here is derived from an EMBL/GenBank/DDBJ whole genome shotgun (WGS) entry which is preliminary data.</text>
</comment>
<proteinExistence type="predicted"/>
<evidence type="ECO:0000313" key="2">
    <source>
        <dbReference type="Proteomes" id="UP000216101"/>
    </source>
</evidence>
<dbReference type="Pfam" id="PF11185">
    <property type="entry name" value="DUF2971"/>
    <property type="match status" value="1"/>
</dbReference>
<accession>A0A266Q872</accession>
<name>A0A266Q872_9GAMM</name>
<dbReference type="InterPro" id="IPR021352">
    <property type="entry name" value="DUF2971"/>
</dbReference>
<dbReference type="AlphaFoldDB" id="A0A266Q872"/>
<keyword evidence="2" id="KW-1185">Reference proteome</keyword>
<protein>
    <recommendedName>
        <fullName evidence="3">DUF2971 domain-containing protein</fullName>
    </recommendedName>
</protein>
<organism evidence="1 2">
    <name type="scientific">Cellvibrio mixtus</name>
    <dbReference type="NCBI Taxonomy" id="39650"/>
    <lineage>
        <taxon>Bacteria</taxon>
        <taxon>Pseudomonadati</taxon>
        <taxon>Pseudomonadota</taxon>
        <taxon>Gammaproteobacteria</taxon>
        <taxon>Cellvibrionales</taxon>
        <taxon>Cellvibrionaceae</taxon>
        <taxon>Cellvibrio</taxon>
    </lineage>
</organism>
<reference evidence="2" key="1">
    <citation type="submission" date="2017-05" db="EMBL/GenBank/DDBJ databases">
        <authorList>
            <person name="Barney B.M."/>
        </authorList>
    </citation>
    <scope>NUCLEOTIDE SEQUENCE [LARGE SCALE GENOMIC DNA]</scope>
    <source>
        <strain evidence="2">PSBB022</strain>
    </source>
</reference>
<dbReference type="Proteomes" id="UP000216101">
    <property type="component" value="Unassembled WGS sequence"/>
</dbReference>
<sequence>MAHVADTNKSTNALEDKIETLYHYQPFDKNHLGLLLSNRTIYCSNPNSFNDPWDCKPWYNTSILDDEVEFQLHVDFIREHARKSSLFSDEAVNGIAGNRTLLEETLNALSLGMARDNDRCFRIYCLTPDATNPLMWSHYGEKHKGICLEFDSMNTVIGAAKRVCYNASLPTIKFYERTTDPIFHLLHKSDVWGYEKEYSSFHFCNLLTF</sequence>
<dbReference type="EMBL" id="NHNI01000001">
    <property type="protein sequence ID" value="OZY86048.1"/>
    <property type="molecule type" value="Genomic_DNA"/>
</dbReference>
<gene>
    <name evidence="1" type="ORF">CBP51_03180</name>
</gene>
<evidence type="ECO:0008006" key="3">
    <source>
        <dbReference type="Google" id="ProtNLM"/>
    </source>
</evidence>
<dbReference type="RefSeq" id="WP_094983809.1">
    <property type="nucleotide sequence ID" value="NZ_NHNI01000001.1"/>
</dbReference>